<dbReference type="EMBL" id="JASNQZ010000008">
    <property type="protein sequence ID" value="KAL0954032.1"/>
    <property type="molecule type" value="Genomic_DNA"/>
</dbReference>
<sequence>MSTPGLLTLQNSAKEIVRDGKRTNTLHELTVRVICKKLEEQFGLESGSLKEHKSSIKSAITAAVEEEATEERAVTPQVAAVPDGPSTPAKIARKRKSVDAKGGAEKKPRKASPASAAALSPIRFPSSPPPDSPSKGARARRKRQGPEPQRYKSAMFVDSDIEEDETQPEPLATKPKKAVSAPAIAKGPAKKPKAKEIKPEIDPTPTAPAADLKPPLAKEPSGPITKKPAPRGKGETKEKAKIVKHETSEAEAETKAEASDSALSSLFDDDPKPKKSKATTKGGTTRKPRERKSAGEKLSKDDETIKRLKGIVSACGVRKQWAKVFDGLDKPSQQIAKLKSTLNELGMTGRFSLEKAKAIKAERELAKELEDVQSFEKAVIAAPSRTRRQSRSTAKVAETDDEDEDQGSQSEDERPTRRRLNARAKILAFLADQSDDD</sequence>
<organism evidence="2 3">
    <name type="scientific">Hohenbuehelia grisea</name>
    <dbReference type="NCBI Taxonomy" id="104357"/>
    <lineage>
        <taxon>Eukaryota</taxon>
        <taxon>Fungi</taxon>
        <taxon>Dikarya</taxon>
        <taxon>Basidiomycota</taxon>
        <taxon>Agaricomycotina</taxon>
        <taxon>Agaricomycetes</taxon>
        <taxon>Agaricomycetidae</taxon>
        <taxon>Agaricales</taxon>
        <taxon>Pleurotineae</taxon>
        <taxon>Pleurotaceae</taxon>
        <taxon>Hohenbuehelia</taxon>
    </lineage>
</organism>
<feature type="region of interest" description="Disordered" evidence="1">
    <location>
        <begin position="45"/>
        <end position="302"/>
    </location>
</feature>
<feature type="compositionally biased region" description="Basic residues" evidence="1">
    <location>
        <begin position="274"/>
        <end position="290"/>
    </location>
</feature>
<accession>A0ABR3JF44</accession>
<dbReference type="InterPro" id="IPR037647">
    <property type="entry name" value="HIRIP3"/>
</dbReference>
<proteinExistence type="predicted"/>
<evidence type="ECO:0000313" key="3">
    <source>
        <dbReference type="Proteomes" id="UP001556367"/>
    </source>
</evidence>
<feature type="compositionally biased region" description="Basic and acidic residues" evidence="1">
    <location>
        <begin position="291"/>
        <end position="302"/>
    </location>
</feature>
<gene>
    <name evidence="2" type="ORF">HGRIS_005186</name>
</gene>
<reference evidence="3" key="1">
    <citation type="submission" date="2024-06" db="EMBL/GenBank/DDBJ databases">
        <title>Multi-omics analyses provide insights into the biosynthesis of the anticancer antibiotic pleurotin in Hohenbuehelia grisea.</title>
        <authorList>
            <person name="Weaver J.A."/>
            <person name="Alberti F."/>
        </authorList>
    </citation>
    <scope>NUCLEOTIDE SEQUENCE [LARGE SCALE GENOMIC DNA]</scope>
    <source>
        <strain evidence="3">T-177</strain>
    </source>
</reference>
<dbReference type="PANTHER" id="PTHR15410">
    <property type="entry name" value="HIRA-INTERACTING PROTEIN 3"/>
    <property type="match status" value="1"/>
</dbReference>
<evidence type="ECO:0008006" key="4">
    <source>
        <dbReference type="Google" id="ProtNLM"/>
    </source>
</evidence>
<dbReference type="PANTHER" id="PTHR15410:SF2">
    <property type="entry name" value="HIRA-INTERACTING PROTEIN 3"/>
    <property type="match status" value="1"/>
</dbReference>
<feature type="compositionally biased region" description="Basic and acidic residues" evidence="1">
    <location>
        <begin position="97"/>
        <end position="106"/>
    </location>
</feature>
<feature type="compositionally biased region" description="Low complexity" evidence="1">
    <location>
        <begin position="203"/>
        <end position="220"/>
    </location>
</feature>
<feature type="compositionally biased region" description="Low complexity" evidence="1">
    <location>
        <begin position="111"/>
        <end position="125"/>
    </location>
</feature>
<evidence type="ECO:0000256" key="1">
    <source>
        <dbReference type="SAM" id="MobiDB-lite"/>
    </source>
</evidence>
<evidence type="ECO:0000313" key="2">
    <source>
        <dbReference type="EMBL" id="KAL0954032.1"/>
    </source>
</evidence>
<feature type="region of interest" description="Disordered" evidence="1">
    <location>
        <begin position="381"/>
        <end position="419"/>
    </location>
</feature>
<name>A0ABR3JF44_9AGAR</name>
<comment type="caution">
    <text evidence="2">The sequence shown here is derived from an EMBL/GenBank/DDBJ whole genome shotgun (WGS) entry which is preliminary data.</text>
</comment>
<dbReference type="Proteomes" id="UP001556367">
    <property type="component" value="Unassembled WGS sequence"/>
</dbReference>
<protein>
    <recommendedName>
        <fullName evidence="4">DEK C-terminal domain-containing protein</fullName>
    </recommendedName>
</protein>
<feature type="compositionally biased region" description="Basic and acidic residues" evidence="1">
    <location>
        <begin position="232"/>
        <end position="258"/>
    </location>
</feature>
<keyword evidence="3" id="KW-1185">Reference proteome</keyword>